<proteinExistence type="predicted"/>
<accession>A0A4V4NG27</accession>
<evidence type="ECO:0000313" key="2">
    <source>
        <dbReference type="Proteomes" id="UP000307173"/>
    </source>
</evidence>
<comment type="caution">
    <text evidence="1">The sequence shown here is derived from an EMBL/GenBank/DDBJ whole genome shotgun (WGS) entry which is preliminary data.</text>
</comment>
<organism evidence="1 2">
    <name type="scientific">Pichia inconspicua</name>
    <dbReference type="NCBI Taxonomy" id="52247"/>
    <lineage>
        <taxon>Eukaryota</taxon>
        <taxon>Fungi</taxon>
        <taxon>Dikarya</taxon>
        <taxon>Ascomycota</taxon>
        <taxon>Saccharomycotina</taxon>
        <taxon>Pichiomycetes</taxon>
        <taxon>Pichiales</taxon>
        <taxon>Pichiaceae</taxon>
        <taxon>Pichia</taxon>
    </lineage>
</organism>
<protein>
    <submittedName>
        <fullName evidence="1">Uncharacterized protein</fullName>
    </submittedName>
</protein>
<dbReference type="AlphaFoldDB" id="A0A4V4NG27"/>
<dbReference type="Proteomes" id="UP000307173">
    <property type="component" value="Unassembled WGS sequence"/>
</dbReference>
<keyword evidence="2" id="KW-1185">Reference proteome</keyword>
<dbReference type="EMBL" id="SELW01000155">
    <property type="protein sequence ID" value="TID30360.1"/>
    <property type="molecule type" value="Genomic_DNA"/>
</dbReference>
<sequence>MKNICKAILLCQKQRWGFYSYQTRFIKAFKVSQQYQQLLPTNYCIYLQEPHADIQAKKEELGRKAESMKEPNASDLGAGEKIFIFTDHQVLVSFPQKSSMLSPRMNKFIVTLSTYPITMTYVRGEKNRADFLNRFSVQAQKFLNIDELFQIVELFRSLFSEVYSTMLKFEKYGEE</sequence>
<name>A0A4V4NG27_9ASCO</name>
<dbReference type="OrthoDB" id="4096693at2759"/>
<gene>
    <name evidence="1" type="ORF">CANINC_001062</name>
</gene>
<reference evidence="1 2" key="1">
    <citation type="journal article" date="2019" name="Front. Genet.">
        <title>Whole-Genome Sequencing of the Opportunistic Yeast Pathogen Candida inconspicua Uncovers Its Hybrid Origin.</title>
        <authorList>
            <person name="Mixao V."/>
            <person name="Hansen A.P."/>
            <person name="Saus E."/>
            <person name="Boekhout T."/>
            <person name="Lass-Florl C."/>
            <person name="Gabaldon T."/>
        </authorList>
    </citation>
    <scope>NUCLEOTIDE SEQUENCE [LARGE SCALE GENOMIC DNA]</scope>
    <source>
        <strain evidence="1 2">CBS 180</strain>
    </source>
</reference>
<evidence type="ECO:0000313" key="1">
    <source>
        <dbReference type="EMBL" id="TID30360.1"/>
    </source>
</evidence>